<keyword evidence="2" id="KW-1185">Reference proteome</keyword>
<protein>
    <submittedName>
        <fullName evidence="1">Uncharacterized protein</fullName>
    </submittedName>
</protein>
<name>A0ABV2LNR3_9BACL</name>
<sequence>MNKKRTSRITYFKNKYFLYNVISFTHPEIVQTEMSGEAQKYRCIAEVVASKMNLRLMIKLKAQPFFTK</sequence>
<evidence type="ECO:0000313" key="1">
    <source>
        <dbReference type="EMBL" id="MET3730228.1"/>
    </source>
</evidence>
<organism evidence="1 2">
    <name type="scientific">Fictibacillus halophilus</name>
    <dbReference type="NCBI Taxonomy" id="1610490"/>
    <lineage>
        <taxon>Bacteria</taxon>
        <taxon>Bacillati</taxon>
        <taxon>Bacillota</taxon>
        <taxon>Bacilli</taxon>
        <taxon>Bacillales</taxon>
        <taxon>Fictibacillaceae</taxon>
        <taxon>Fictibacillus</taxon>
    </lineage>
</organism>
<evidence type="ECO:0000313" key="2">
    <source>
        <dbReference type="Proteomes" id="UP001549097"/>
    </source>
</evidence>
<dbReference type="EMBL" id="JBEPMP010000003">
    <property type="protein sequence ID" value="MET3730228.1"/>
    <property type="molecule type" value="Genomic_DNA"/>
</dbReference>
<reference evidence="1 2" key="1">
    <citation type="submission" date="2024-06" db="EMBL/GenBank/DDBJ databases">
        <title>Genomic Encyclopedia of Type Strains, Phase IV (KMG-IV): sequencing the most valuable type-strain genomes for metagenomic binning, comparative biology and taxonomic classification.</title>
        <authorList>
            <person name="Goeker M."/>
        </authorList>
    </citation>
    <scope>NUCLEOTIDE SEQUENCE [LARGE SCALE GENOMIC DNA]</scope>
    <source>
        <strain evidence="1 2">DSM 100124</strain>
    </source>
</reference>
<dbReference type="Proteomes" id="UP001549097">
    <property type="component" value="Unassembled WGS sequence"/>
</dbReference>
<accession>A0ABV2LNR3</accession>
<comment type="caution">
    <text evidence="1">The sequence shown here is derived from an EMBL/GenBank/DDBJ whole genome shotgun (WGS) entry which is preliminary data.</text>
</comment>
<proteinExistence type="predicted"/>
<gene>
    <name evidence="1" type="ORF">ABID52_003847</name>
</gene>